<evidence type="ECO:0000313" key="1">
    <source>
        <dbReference type="EMBL" id="EFG03803.2"/>
    </source>
</evidence>
<keyword evidence="1" id="KW-0614">Plasmid</keyword>
<proteinExistence type="predicted"/>
<gene>
    <name evidence="1" type="ORF">SCLAV_p0312</name>
</gene>
<dbReference type="EMBL" id="CM000914">
    <property type="protein sequence ID" value="EFG03803.2"/>
    <property type="molecule type" value="Genomic_DNA"/>
</dbReference>
<sequence length="78" mass="8497">MRYPDGGGLTAEERARRERVRLAAADLIEAGVSDGEVARRFRATRMSANRWRRALAAGGRQTLVSKRPGGARCKLDAG</sequence>
<geneLocation type="plasmid" evidence="1 2">
    <name>pSCL4</name>
</geneLocation>
<dbReference type="Pfam" id="PF13384">
    <property type="entry name" value="HTH_23"/>
    <property type="match status" value="1"/>
</dbReference>
<dbReference type="Proteomes" id="UP000002357">
    <property type="component" value="Plasmid pSCL4"/>
</dbReference>
<reference evidence="1 2" key="1">
    <citation type="journal article" date="2010" name="Genome Biol. Evol.">
        <title>The sequence of a 1.8-mb bacterial linear plasmid reveals a rich evolutionary reservoir of secondary metabolic pathways.</title>
        <authorList>
            <person name="Medema M.H."/>
            <person name="Trefzer A."/>
            <person name="Kovalchuk A."/>
            <person name="van den Berg M."/>
            <person name="Mueller U."/>
            <person name="Heijne W."/>
            <person name="Wu L."/>
            <person name="Alam M.T."/>
            <person name="Ronning C.M."/>
            <person name="Nierman W.C."/>
            <person name="Bovenberg R.A.L."/>
            <person name="Breitling R."/>
            <person name="Takano E."/>
        </authorList>
    </citation>
    <scope>NUCLEOTIDE SEQUENCE [LARGE SCALE GENOMIC DNA]</scope>
    <source>
        <strain evidence="2">ATCC 27064 / DSM 738 / JCM 4710 / NBRC 13307 / NCIMB 12785 / NRRL 3585 / VKM Ac-602</strain>
        <plasmid evidence="1">pSCL4</plasmid>
    </source>
</reference>
<name>D5SIR0_STRCL</name>
<keyword evidence="2" id="KW-1185">Reference proteome</keyword>
<dbReference type="RefSeq" id="WP_003963025.1">
    <property type="nucleotide sequence ID" value="NZ_CM000914.1"/>
</dbReference>
<dbReference type="AlphaFoldDB" id="D5SIR0"/>
<dbReference type="SUPFAM" id="SSF46689">
    <property type="entry name" value="Homeodomain-like"/>
    <property type="match status" value="1"/>
</dbReference>
<accession>D5SIR0</accession>
<organism evidence="1 2">
    <name type="scientific">Streptomyces clavuligerus</name>
    <dbReference type="NCBI Taxonomy" id="1901"/>
    <lineage>
        <taxon>Bacteria</taxon>
        <taxon>Bacillati</taxon>
        <taxon>Actinomycetota</taxon>
        <taxon>Actinomycetes</taxon>
        <taxon>Kitasatosporales</taxon>
        <taxon>Streptomycetaceae</taxon>
        <taxon>Streptomyces</taxon>
    </lineage>
</organism>
<dbReference type="eggNOG" id="COG3415">
    <property type="taxonomic scope" value="Bacteria"/>
</dbReference>
<evidence type="ECO:0000313" key="2">
    <source>
        <dbReference type="Proteomes" id="UP000002357"/>
    </source>
</evidence>
<dbReference type="InterPro" id="IPR009057">
    <property type="entry name" value="Homeodomain-like_sf"/>
</dbReference>
<protein>
    <submittedName>
        <fullName evidence="1">Transposase</fullName>
    </submittedName>
</protein>